<dbReference type="NCBIfam" id="TIGR03624">
    <property type="entry name" value="putative hydrolase"/>
    <property type="match status" value="1"/>
</dbReference>
<sequence>MAHDDDDDASQGDDLNELLRRLLGGGTDGGQLDPELLSRLSGMNIDPATLQQMMTQMQAAFAGGEEATWEMASRQALQIAGQSDLAVSSAQRSDLDQAFSLANLWLGEATTVPELAQPGGAITRARWVELTLPVWRELAEPVSGSIADAMTAALVEQTGEEFGEVAQGAGRLMRTVGGSLFATQLGQVVGRLSMEVVSGGDVGIPLLPAGHAAILPQNFADFGAGLEIPDDQLALATATRELAHARLFRHAKWLRLDVIAQIGEFARGIRIDVSALEDVASRFDPSSPDELRQLLESGALIPPRSDQQNAALSRLEDVLATVEGWVEVVTADATARLPHADRIAEVVRRRRAVGGPAEKALGSLVGLELRPRRAREAASMWRAITDAVGVAARDALWDYPDLMPTSADIDDPSTLIARLQADAAGTAPEPDEFDDALRQLLAEESGDAPRAAGTDDERDDDPTGTADGGRPV</sequence>
<dbReference type="Proteomes" id="UP000033451">
    <property type="component" value="Unassembled WGS sequence"/>
</dbReference>
<proteinExistence type="predicted"/>
<name>A0A0F0LW14_9MICO</name>
<feature type="region of interest" description="Disordered" evidence="1">
    <location>
        <begin position="439"/>
        <end position="472"/>
    </location>
</feature>
<comment type="caution">
    <text evidence="2">The sequence shown here is derived from an EMBL/GenBank/DDBJ whole genome shotgun (WGS) entry which is preliminary data.</text>
</comment>
<protein>
    <recommendedName>
        <fullName evidence="4">Zinc-dependent metalloprotease</fullName>
    </recommendedName>
</protein>
<dbReference type="STRING" id="400772.RR49_01026"/>
<dbReference type="Gene3D" id="1.20.150.30">
    <property type="entry name" value="Zincin-like metallopeptidase, N-terminal domain"/>
    <property type="match status" value="1"/>
</dbReference>
<evidence type="ECO:0000313" key="2">
    <source>
        <dbReference type="EMBL" id="KJL37303.1"/>
    </source>
</evidence>
<accession>A0A0F0LW14</accession>
<dbReference type="PANTHER" id="PTHR39420:SF2">
    <property type="entry name" value="HYDROLASE"/>
    <property type="match status" value="1"/>
</dbReference>
<evidence type="ECO:0000256" key="1">
    <source>
        <dbReference type="SAM" id="MobiDB-lite"/>
    </source>
</evidence>
<organism evidence="2 3">
    <name type="scientific">Microbacterium ginsengisoli</name>
    <dbReference type="NCBI Taxonomy" id="400772"/>
    <lineage>
        <taxon>Bacteria</taxon>
        <taxon>Bacillati</taxon>
        <taxon>Actinomycetota</taxon>
        <taxon>Actinomycetes</taxon>
        <taxon>Micrococcales</taxon>
        <taxon>Microbacteriaceae</taxon>
        <taxon>Microbacterium</taxon>
    </lineage>
</organism>
<dbReference type="PATRIC" id="fig|400772.4.peg.1051"/>
<dbReference type="SUPFAM" id="SSF55486">
    <property type="entry name" value="Metalloproteases ('zincins'), catalytic domain"/>
    <property type="match status" value="1"/>
</dbReference>
<dbReference type="AlphaFoldDB" id="A0A0F0LW14"/>
<keyword evidence="3" id="KW-1185">Reference proteome</keyword>
<dbReference type="InterPro" id="IPR018766">
    <property type="entry name" value="Zinicin_2"/>
</dbReference>
<reference evidence="2 3" key="1">
    <citation type="submission" date="2015-02" db="EMBL/GenBank/DDBJ databases">
        <title>Draft genome sequences of ten Microbacterium spp. with emphasis on heavy metal contaminated environments.</title>
        <authorList>
            <person name="Corretto E."/>
        </authorList>
    </citation>
    <scope>NUCLEOTIDE SEQUENCE [LARGE SCALE GENOMIC DNA]</scope>
    <source>
        <strain evidence="2 3">DSM 18659</strain>
    </source>
</reference>
<dbReference type="Pfam" id="PF10103">
    <property type="entry name" value="Zincin_2"/>
    <property type="match status" value="1"/>
</dbReference>
<dbReference type="EMBL" id="JYIY01000067">
    <property type="protein sequence ID" value="KJL37303.1"/>
    <property type="molecule type" value="Genomic_DNA"/>
</dbReference>
<evidence type="ECO:0000313" key="3">
    <source>
        <dbReference type="Proteomes" id="UP000033451"/>
    </source>
</evidence>
<dbReference type="PANTHER" id="PTHR39420">
    <property type="match status" value="1"/>
</dbReference>
<gene>
    <name evidence="2" type="ORF">RR49_01026</name>
</gene>
<dbReference type="InterPro" id="IPR042271">
    <property type="entry name" value="Zinicin_2_N"/>
</dbReference>
<evidence type="ECO:0008006" key="4">
    <source>
        <dbReference type="Google" id="ProtNLM"/>
    </source>
</evidence>
<dbReference type="RefSeq" id="WP_045246984.1">
    <property type="nucleotide sequence ID" value="NZ_JBOFAV010000013.1"/>
</dbReference>